<keyword evidence="2" id="KW-1185">Reference proteome</keyword>
<comment type="caution">
    <text evidence="1">The sequence shown here is derived from an EMBL/GenBank/DDBJ whole genome shotgun (WGS) entry which is preliminary data.</text>
</comment>
<accession>A0ABW0GT16</accession>
<protein>
    <submittedName>
        <fullName evidence="1">Uncharacterized protein</fullName>
    </submittedName>
</protein>
<proteinExistence type="predicted"/>
<dbReference type="RefSeq" id="WP_378227283.1">
    <property type="nucleotide sequence ID" value="NZ_JBHSLL010000003.1"/>
</dbReference>
<reference evidence="2" key="1">
    <citation type="journal article" date="2019" name="Int. J. Syst. Evol. Microbiol.">
        <title>The Global Catalogue of Microorganisms (GCM) 10K type strain sequencing project: providing services to taxonomists for standard genome sequencing and annotation.</title>
        <authorList>
            <consortium name="The Broad Institute Genomics Platform"/>
            <consortium name="The Broad Institute Genome Sequencing Center for Infectious Disease"/>
            <person name="Wu L."/>
            <person name="Ma J."/>
        </authorList>
    </citation>
    <scope>NUCLEOTIDE SEQUENCE [LARGE SCALE GENOMIC DNA]</scope>
    <source>
        <strain evidence="2">CGMCC 4.1415</strain>
    </source>
</reference>
<dbReference type="EMBL" id="JBHSLL010000003">
    <property type="protein sequence ID" value="MFC5384416.1"/>
    <property type="molecule type" value="Genomic_DNA"/>
</dbReference>
<organism evidence="1 2">
    <name type="scientific">Aquamicrobium segne</name>
    <dbReference type="NCBI Taxonomy" id="469547"/>
    <lineage>
        <taxon>Bacteria</taxon>
        <taxon>Pseudomonadati</taxon>
        <taxon>Pseudomonadota</taxon>
        <taxon>Alphaproteobacteria</taxon>
        <taxon>Hyphomicrobiales</taxon>
        <taxon>Phyllobacteriaceae</taxon>
        <taxon>Aquamicrobium</taxon>
    </lineage>
</organism>
<dbReference type="Proteomes" id="UP001596016">
    <property type="component" value="Unassembled WGS sequence"/>
</dbReference>
<name>A0ABW0GT16_9HYPH</name>
<evidence type="ECO:0000313" key="2">
    <source>
        <dbReference type="Proteomes" id="UP001596016"/>
    </source>
</evidence>
<sequence>MAIHTDSAGNRTMHKGKSTDRIDGAVASWMAVSRAVAGEARSIYDSDAWSDEMAFF</sequence>
<evidence type="ECO:0000313" key="1">
    <source>
        <dbReference type="EMBL" id="MFC5384416.1"/>
    </source>
</evidence>
<gene>
    <name evidence="1" type="ORF">ACFPLB_00355</name>
</gene>